<sequence length="145" mass="14701">MSAGAGVPAGAPAPAVRDTPRTPLVLVLVAIGWVTVASGAAQVLAPGFVLSLLGATDDATAQQLFATVGMFMVVVSGLLLTTLGRPRHDPDVVLWAAVQKALACVAVVVGVARDVFDPLALGVAAFDLVSAALLVVHLRTLRRSS</sequence>
<keyword evidence="1" id="KW-0812">Transmembrane</keyword>
<name>A0A402DQE0_9CELL</name>
<feature type="transmembrane region" description="Helical" evidence="1">
    <location>
        <begin position="92"/>
        <end position="112"/>
    </location>
</feature>
<dbReference type="RefSeq" id="WP_130780912.1">
    <property type="nucleotide sequence ID" value="NZ_BIMR01000089.1"/>
</dbReference>
<keyword evidence="1" id="KW-1133">Transmembrane helix</keyword>
<feature type="transmembrane region" description="Helical" evidence="1">
    <location>
        <begin position="118"/>
        <end position="138"/>
    </location>
</feature>
<gene>
    <name evidence="2" type="ORF">CBZ_13620</name>
</gene>
<evidence type="ECO:0000313" key="3">
    <source>
        <dbReference type="Proteomes" id="UP000289954"/>
    </source>
</evidence>
<evidence type="ECO:0000256" key="1">
    <source>
        <dbReference type="SAM" id="Phobius"/>
    </source>
</evidence>
<evidence type="ECO:0000313" key="2">
    <source>
        <dbReference type="EMBL" id="GCE76306.1"/>
    </source>
</evidence>
<proteinExistence type="predicted"/>
<organism evidence="2 3">
    <name type="scientific">Cellulomonas biazotea</name>
    <dbReference type="NCBI Taxonomy" id="1709"/>
    <lineage>
        <taxon>Bacteria</taxon>
        <taxon>Bacillati</taxon>
        <taxon>Actinomycetota</taxon>
        <taxon>Actinomycetes</taxon>
        <taxon>Micrococcales</taxon>
        <taxon>Cellulomonadaceae</taxon>
        <taxon>Cellulomonas</taxon>
    </lineage>
</organism>
<protein>
    <submittedName>
        <fullName evidence="2">Uncharacterized protein</fullName>
    </submittedName>
</protein>
<feature type="transmembrane region" description="Helical" evidence="1">
    <location>
        <begin position="24"/>
        <end position="49"/>
    </location>
</feature>
<comment type="caution">
    <text evidence="2">The sequence shown here is derived from an EMBL/GenBank/DDBJ whole genome shotgun (WGS) entry which is preliminary data.</text>
</comment>
<dbReference type="AlphaFoldDB" id="A0A402DQE0"/>
<accession>A0A402DQE0</accession>
<dbReference type="OrthoDB" id="9156119at2"/>
<dbReference type="EMBL" id="BIMR01000089">
    <property type="protein sequence ID" value="GCE76306.1"/>
    <property type="molecule type" value="Genomic_DNA"/>
</dbReference>
<feature type="transmembrane region" description="Helical" evidence="1">
    <location>
        <begin position="61"/>
        <end position="80"/>
    </location>
</feature>
<reference evidence="2 3" key="1">
    <citation type="submission" date="2019-01" db="EMBL/GenBank/DDBJ databases">
        <title>Draft genome sequence of Cellulomonas takizawaensis strain TKZ-21.</title>
        <authorList>
            <person name="Yamamura H."/>
            <person name="Hayashi T."/>
            <person name="Hamada M."/>
            <person name="Serisawa Y."/>
            <person name="Matsuyama K."/>
            <person name="Nakagawa Y."/>
            <person name="Otoguro M."/>
            <person name="Yanagida F."/>
            <person name="Hayakawa M."/>
        </authorList>
    </citation>
    <scope>NUCLEOTIDE SEQUENCE [LARGE SCALE GENOMIC DNA]</scope>
    <source>
        <strain evidence="2 3">NBRC12680</strain>
    </source>
</reference>
<keyword evidence="1" id="KW-0472">Membrane</keyword>
<keyword evidence="3" id="KW-1185">Reference proteome</keyword>
<dbReference type="Proteomes" id="UP000289954">
    <property type="component" value="Unassembled WGS sequence"/>
</dbReference>